<organism evidence="1 2">
    <name type="scientific">Tegillarca granosa</name>
    <name type="common">Malaysian cockle</name>
    <name type="synonym">Anadara granosa</name>
    <dbReference type="NCBI Taxonomy" id="220873"/>
    <lineage>
        <taxon>Eukaryota</taxon>
        <taxon>Metazoa</taxon>
        <taxon>Spiralia</taxon>
        <taxon>Lophotrochozoa</taxon>
        <taxon>Mollusca</taxon>
        <taxon>Bivalvia</taxon>
        <taxon>Autobranchia</taxon>
        <taxon>Pteriomorphia</taxon>
        <taxon>Arcoida</taxon>
        <taxon>Arcoidea</taxon>
        <taxon>Arcidae</taxon>
        <taxon>Tegillarca</taxon>
    </lineage>
</organism>
<proteinExistence type="predicted"/>
<dbReference type="Proteomes" id="UP001217089">
    <property type="component" value="Unassembled WGS sequence"/>
</dbReference>
<dbReference type="EMBL" id="JARBDR010000440">
    <property type="protein sequence ID" value="KAJ8312252.1"/>
    <property type="molecule type" value="Genomic_DNA"/>
</dbReference>
<sequence>MKPSKLYKKLWQCLSSPEVVMKSILKSLYHLADTGDVGATYDIHKISEDKRFIRIFIFTWAECLDVIEISIGPDTIRKTRVAENRH</sequence>
<reference evidence="1 2" key="1">
    <citation type="submission" date="2022-12" db="EMBL/GenBank/DDBJ databases">
        <title>Chromosome-level genome of Tegillarca granosa.</title>
        <authorList>
            <person name="Kim J."/>
        </authorList>
    </citation>
    <scope>NUCLEOTIDE SEQUENCE [LARGE SCALE GENOMIC DNA]</scope>
    <source>
        <strain evidence="1">Teg-2019</strain>
        <tissue evidence="1">Adductor muscle</tissue>
    </source>
</reference>
<keyword evidence="2" id="KW-1185">Reference proteome</keyword>
<comment type="caution">
    <text evidence="1">The sequence shown here is derived from an EMBL/GenBank/DDBJ whole genome shotgun (WGS) entry which is preliminary data.</text>
</comment>
<evidence type="ECO:0000313" key="1">
    <source>
        <dbReference type="EMBL" id="KAJ8312252.1"/>
    </source>
</evidence>
<protein>
    <submittedName>
        <fullName evidence="1">Uncharacterized protein</fullName>
    </submittedName>
</protein>
<accession>A0ABQ9F8P9</accession>
<name>A0ABQ9F8P9_TEGGR</name>
<evidence type="ECO:0000313" key="2">
    <source>
        <dbReference type="Proteomes" id="UP001217089"/>
    </source>
</evidence>
<gene>
    <name evidence="1" type="ORF">KUTeg_009625</name>
</gene>